<protein>
    <submittedName>
        <fullName evidence="3">AMP-binding protein</fullName>
    </submittedName>
</protein>
<dbReference type="AlphaFoldDB" id="A0A849VBE8"/>
<dbReference type="InterPro" id="IPR025110">
    <property type="entry name" value="AMP-bd_C"/>
</dbReference>
<comment type="caution">
    <text evidence="3">The sequence shown here is derived from an EMBL/GenBank/DDBJ whole genome shotgun (WGS) entry which is preliminary data.</text>
</comment>
<feature type="domain" description="AMP-dependent synthetase/ligase" evidence="1">
    <location>
        <begin position="15"/>
        <end position="377"/>
    </location>
</feature>
<dbReference type="InterPro" id="IPR045851">
    <property type="entry name" value="AMP-bd_C_sf"/>
</dbReference>
<organism evidence="3 4">
    <name type="scientific">Pseudoalteromonas caenipelagi</name>
    <dbReference type="NCBI Taxonomy" id="2726988"/>
    <lineage>
        <taxon>Bacteria</taxon>
        <taxon>Pseudomonadati</taxon>
        <taxon>Pseudomonadota</taxon>
        <taxon>Gammaproteobacteria</taxon>
        <taxon>Alteromonadales</taxon>
        <taxon>Pseudoalteromonadaceae</taxon>
        <taxon>Pseudoalteromonas</taxon>
    </lineage>
</organism>
<evidence type="ECO:0000259" key="2">
    <source>
        <dbReference type="Pfam" id="PF13193"/>
    </source>
</evidence>
<gene>
    <name evidence="3" type="ORF">HG263_05050</name>
</gene>
<feature type="domain" description="AMP-binding enzyme C-terminal" evidence="2">
    <location>
        <begin position="426"/>
        <end position="499"/>
    </location>
</feature>
<dbReference type="Pfam" id="PF00501">
    <property type="entry name" value="AMP-binding"/>
    <property type="match status" value="1"/>
</dbReference>
<dbReference type="GO" id="GO:0031177">
    <property type="term" value="F:phosphopantetheine binding"/>
    <property type="evidence" value="ECO:0007669"/>
    <property type="project" value="TreeGrafter"/>
</dbReference>
<dbReference type="InterPro" id="IPR020845">
    <property type="entry name" value="AMP-binding_CS"/>
</dbReference>
<dbReference type="GO" id="GO:0044550">
    <property type="term" value="P:secondary metabolite biosynthetic process"/>
    <property type="evidence" value="ECO:0007669"/>
    <property type="project" value="TreeGrafter"/>
</dbReference>
<dbReference type="PANTHER" id="PTHR45527">
    <property type="entry name" value="NONRIBOSOMAL PEPTIDE SYNTHETASE"/>
    <property type="match status" value="1"/>
</dbReference>
<dbReference type="Gene3D" id="3.30.300.30">
    <property type="match status" value="1"/>
</dbReference>
<dbReference type="Gene3D" id="3.40.50.12780">
    <property type="entry name" value="N-terminal domain of ligase-like"/>
    <property type="match status" value="1"/>
</dbReference>
<dbReference type="PROSITE" id="PS00455">
    <property type="entry name" value="AMP_BINDING"/>
    <property type="match status" value="1"/>
</dbReference>
<keyword evidence="4" id="KW-1185">Reference proteome</keyword>
<dbReference type="PANTHER" id="PTHR45527:SF1">
    <property type="entry name" value="FATTY ACID SYNTHASE"/>
    <property type="match status" value="1"/>
</dbReference>
<dbReference type="GO" id="GO:0043041">
    <property type="term" value="P:amino acid activation for nonribosomal peptide biosynthetic process"/>
    <property type="evidence" value="ECO:0007669"/>
    <property type="project" value="TreeGrafter"/>
</dbReference>
<evidence type="ECO:0000259" key="1">
    <source>
        <dbReference type="Pfam" id="PF00501"/>
    </source>
</evidence>
<dbReference type="GO" id="GO:0005737">
    <property type="term" value="C:cytoplasm"/>
    <property type="evidence" value="ECO:0007669"/>
    <property type="project" value="TreeGrafter"/>
</dbReference>
<dbReference type="Proteomes" id="UP000586305">
    <property type="component" value="Unassembled WGS sequence"/>
</dbReference>
<dbReference type="InterPro" id="IPR000873">
    <property type="entry name" value="AMP-dep_synth/lig_dom"/>
</dbReference>
<accession>A0A849VBE8</accession>
<reference evidence="3 4" key="1">
    <citation type="submission" date="2020-04" db="EMBL/GenBank/DDBJ databases">
        <title>Pseudoalteromonas caenipelagi sp. nov., isolated from a tidal flat.</title>
        <authorList>
            <person name="Park S."/>
            <person name="Yoon J.-H."/>
        </authorList>
    </citation>
    <scope>NUCLEOTIDE SEQUENCE [LARGE SCALE GENOMIC DNA]</scope>
    <source>
        <strain evidence="3 4">JBTF-M23</strain>
    </source>
</reference>
<name>A0A849VBE8_9GAMM</name>
<dbReference type="InterPro" id="IPR042099">
    <property type="entry name" value="ANL_N_sf"/>
</dbReference>
<sequence>MKEMLPTALHQALFYWANKQPQHPFLLAEPALCYRQSANYVSALATQLSGSQRVAIWLEKNNHYALSILAALSGGACYIPIDSKQPINRVDLILTDAHADTLIVDDKHLQLVEPLLTKYPQLKVVLIGEKNTQQAANTSFFDWRLHLETEQPYTSEAWCTNNLAAVLFTSGSTGRPKGVQLTHGNIQHFVGWCQNNMSLGNSDRFLNLASFNFDLSTFDLFVCLAVGGSLYIANDDAPKQPMTLANVLSEHQITVMYCVPSLLNLMNRIGLWQQAEPLALQHLIFAGEVMPKPCLKGLASALPNTHFYNFYGPTETNVCLAYKVTEEDILNNEPVAIGLPIGDTQAWLIDEQGNPVSNESGAMGELVIQGSCVTPGYCLESQKQANHALQIHSTGDIARYHNGQYYYHGRCDRMVKISGFRVELGEIEACLLAHPQISEVAVRYCAHTSKLIASYALTDAQIKIGTLALKTYSAQHLPTYMIPHKFECFGTLPKNANGKIDYPTLAQVNDE</sequence>
<dbReference type="RefSeq" id="WP_171624991.1">
    <property type="nucleotide sequence ID" value="NZ_JABBPG010000002.1"/>
</dbReference>
<evidence type="ECO:0000313" key="4">
    <source>
        <dbReference type="Proteomes" id="UP000586305"/>
    </source>
</evidence>
<dbReference type="EMBL" id="JABBPG010000002">
    <property type="protein sequence ID" value="NOU49903.1"/>
    <property type="molecule type" value="Genomic_DNA"/>
</dbReference>
<evidence type="ECO:0000313" key="3">
    <source>
        <dbReference type="EMBL" id="NOU49903.1"/>
    </source>
</evidence>
<proteinExistence type="predicted"/>
<dbReference type="SUPFAM" id="SSF56801">
    <property type="entry name" value="Acetyl-CoA synthetase-like"/>
    <property type="match status" value="1"/>
</dbReference>
<dbReference type="Pfam" id="PF13193">
    <property type="entry name" value="AMP-binding_C"/>
    <property type="match status" value="1"/>
</dbReference>